<evidence type="ECO:0000256" key="1">
    <source>
        <dbReference type="ARBA" id="ARBA00023015"/>
    </source>
</evidence>
<dbReference type="InterPro" id="IPR018490">
    <property type="entry name" value="cNMP-bd_dom_sf"/>
</dbReference>
<dbReference type="PROSITE" id="PS51063">
    <property type="entry name" value="HTH_CRP_2"/>
    <property type="match status" value="1"/>
</dbReference>
<dbReference type="Pfam" id="PF13545">
    <property type="entry name" value="HTH_Crp_2"/>
    <property type="match status" value="1"/>
</dbReference>
<dbReference type="SUPFAM" id="SSF51206">
    <property type="entry name" value="cAMP-binding domain-like"/>
    <property type="match status" value="1"/>
</dbReference>
<dbReference type="InterPro" id="IPR036388">
    <property type="entry name" value="WH-like_DNA-bd_sf"/>
</dbReference>
<organism evidence="5 6">
    <name type="scientific">Tianweitania aestuarii</name>
    <dbReference type="NCBI Taxonomy" id="2814886"/>
    <lineage>
        <taxon>Bacteria</taxon>
        <taxon>Pseudomonadati</taxon>
        <taxon>Pseudomonadota</taxon>
        <taxon>Alphaproteobacteria</taxon>
        <taxon>Hyphomicrobiales</taxon>
        <taxon>Phyllobacteriaceae</taxon>
        <taxon>Tianweitania</taxon>
    </lineage>
</organism>
<keyword evidence="1" id="KW-0805">Transcription regulation</keyword>
<dbReference type="Pfam" id="PF00027">
    <property type="entry name" value="cNMP_binding"/>
    <property type="match status" value="1"/>
</dbReference>
<dbReference type="InterPro" id="IPR000595">
    <property type="entry name" value="cNMP-bd_dom"/>
</dbReference>
<name>A0ABS5RQF3_9HYPH</name>
<dbReference type="CDD" id="cd00038">
    <property type="entry name" value="CAP_ED"/>
    <property type="match status" value="1"/>
</dbReference>
<sequence length="239" mass="26942">MPHPLITYFERRDSLSTEEKAILERITHNRESFPARTLIIRQGSQPARSCVLLQGIAFREHLLRSGKRMISAVHIAGDFLDLHGLLLAKMDHDVRSAGECTVAWIAHKEIVKISETHPHLGRLLWMTIAADASLTRAAVSVVGRLNPPAKLAHMACELYLRMADVGLARNLSFDLAVTQLDLADMFGLSTVHLNRSMQVLRSTGAISWEGQRVVIHDWDRLTEIAEFDPTYLNLEPKRR</sequence>
<evidence type="ECO:0000313" key="5">
    <source>
        <dbReference type="EMBL" id="MBS9719273.1"/>
    </source>
</evidence>
<dbReference type="InterPro" id="IPR014710">
    <property type="entry name" value="RmlC-like_jellyroll"/>
</dbReference>
<dbReference type="RefSeq" id="WP_213982940.1">
    <property type="nucleotide sequence ID" value="NZ_JAFMNX010000001.1"/>
</dbReference>
<evidence type="ECO:0000313" key="6">
    <source>
        <dbReference type="Proteomes" id="UP001297272"/>
    </source>
</evidence>
<keyword evidence="3" id="KW-0804">Transcription</keyword>
<dbReference type="SMART" id="SM00419">
    <property type="entry name" value="HTH_CRP"/>
    <property type="match status" value="1"/>
</dbReference>
<proteinExistence type="predicted"/>
<keyword evidence="6" id="KW-1185">Reference proteome</keyword>
<gene>
    <name evidence="5" type="ORF">JYU29_01060</name>
</gene>
<feature type="domain" description="HTH crp-type" evidence="4">
    <location>
        <begin position="145"/>
        <end position="219"/>
    </location>
</feature>
<dbReference type="SUPFAM" id="SSF46785">
    <property type="entry name" value="Winged helix' DNA-binding domain"/>
    <property type="match status" value="1"/>
</dbReference>
<evidence type="ECO:0000256" key="2">
    <source>
        <dbReference type="ARBA" id="ARBA00023125"/>
    </source>
</evidence>
<dbReference type="InterPro" id="IPR012318">
    <property type="entry name" value="HTH_CRP"/>
</dbReference>
<dbReference type="Gene3D" id="1.10.10.10">
    <property type="entry name" value="Winged helix-like DNA-binding domain superfamily/Winged helix DNA-binding domain"/>
    <property type="match status" value="1"/>
</dbReference>
<dbReference type="InterPro" id="IPR036390">
    <property type="entry name" value="WH_DNA-bd_sf"/>
</dbReference>
<dbReference type="Proteomes" id="UP001297272">
    <property type="component" value="Unassembled WGS sequence"/>
</dbReference>
<accession>A0ABS5RQF3</accession>
<evidence type="ECO:0000259" key="4">
    <source>
        <dbReference type="PROSITE" id="PS51063"/>
    </source>
</evidence>
<reference evidence="5 6" key="1">
    <citation type="submission" date="2021-03" db="EMBL/GenBank/DDBJ databases">
        <title>Tianweitania aestuarii sp. nov., isolated from a tidal flat.</title>
        <authorList>
            <person name="Park S."/>
            <person name="Yoon J.-H."/>
        </authorList>
    </citation>
    <scope>NUCLEOTIDE SEQUENCE [LARGE SCALE GENOMIC DNA]</scope>
    <source>
        <strain evidence="5 6">BSSL-BM11</strain>
    </source>
</reference>
<keyword evidence="2" id="KW-0238">DNA-binding</keyword>
<dbReference type="EMBL" id="JAFMNX010000001">
    <property type="protein sequence ID" value="MBS9719273.1"/>
    <property type="molecule type" value="Genomic_DNA"/>
</dbReference>
<evidence type="ECO:0000256" key="3">
    <source>
        <dbReference type="ARBA" id="ARBA00023163"/>
    </source>
</evidence>
<protein>
    <submittedName>
        <fullName evidence="5">Crp/Fnr family transcriptional regulator</fullName>
    </submittedName>
</protein>
<comment type="caution">
    <text evidence="5">The sequence shown here is derived from an EMBL/GenBank/DDBJ whole genome shotgun (WGS) entry which is preliminary data.</text>
</comment>
<dbReference type="Gene3D" id="2.60.120.10">
    <property type="entry name" value="Jelly Rolls"/>
    <property type="match status" value="1"/>
</dbReference>